<dbReference type="InterPro" id="IPR038765">
    <property type="entry name" value="Papain-like_cys_pep_sf"/>
</dbReference>
<proteinExistence type="inferred from homology"/>
<evidence type="ECO:0000313" key="7">
    <source>
        <dbReference type="EMBL" id="KAG8388911.1"/>
    </source>
</evidence>
<dbReference type="InterPro" id="IPR003653">
    <property type="entry name" value="Peptidase_C48_C"/>
</dbReference>
<evidence type="ECO:0000256" key="1">
    <source>
        <dbReference type="ARBA" id="ARBA00005234"/>
    </source>
</evidence>
<dbReference type="PROSITE" id="PS50600">
    <property type="entry name" value="ULP_PROTEASE"/>
    <property type="match status" value="1"/>
</dbReference>
<comment type="similarity">
    <text evidence="1">Belongs to the peptidase C48 family.</text>
</comment>
<gene>
    <name evidence="7" type="ORF">BUALT_Bualt02G0174500</name>
</gene>
<dbReference type="Gene3D" id="3.40.395.10">
    <property type="entry name" value="Adenoviral Proteinase, Chain A"/>
    <property type="match status" value="1"/>
</dbReference>
<dbReference type="Pfam" id="PF02902">
    <property type="entry name" value="Peptidase_C48"/>
    <property type="match status" value="1"/>
</dbReference>
<evidence type="ECO:0000256" key="3">
    <source>
        <dbReference type="ARBA" id="ARBA00022801"/>
    </source>
</evidence>
<dbReference type="SUPFAM" id="SSF54001">
    <property type="entry name" value="Cysteine proteinases"/>
    <property type="match status" value="1"/>
</dbReference>
<name>A0AAV6Y114_9LAMI</name>
<keyword evidence="3" id="KW-0378">Hydrolase</keyword>
<feature type="domain" description="Ubiquitin-like protease family profile" evidence="6">
    <location>
        <begin position="1"/>
        <end position="108"/>
    </location>
</feature>
<dbReference type="GO" id="GO:0006508">
    <property type="term" value="P:proteolysis"/>
    <property type="evidence" value="ECO:0007669"/>
    <property type="project" value="UniProtKB-KW"/>
</dbReference>
<evidence type="ECO:0000256" key="5">
    <source>
        <dbReference type="SAM" id="MobiDB-lite"/>
    </source>
</evidence>
<dbReference type="GO" id="GO:0008234">
    <property type="term" value="F:cysteine-type peptidase activity"/>
    <property type="evidence" value="ECO:0007669"/>
    <property type="project" value="UniProtKB-KW"/>
</dbReference>
<dbReference type="PANTHER" id="PTHR46915">
    <property type="entry name" value="UBIQUITIN-LIKE PROTEASE 4-RELATED"/>
    <property type="match status" value="1"/>
</dbReference>
<keyword evidence="8" id="KW-1185">Reference proteome</keyword>
<organism evidence="7 8">
    <name type="scientific">Buddleja alternifolia</name>
    <dbReference type="NCBI Taxonomy" id="168488"/>
    <lineage>
        <taxon>Eukaryota</taxon>
        <taxon>Viridiplantae</taxon>
        <taxon>Streptophyta</taxon>
        <taxon>Embryophyta</taxon>
        <taxon>Tracheophyta</taxon>
        <taxon>Spermatophyta</taxon>
        <taxon>Magnoliopsida</taxon>
        <taxon>eudicotyledons</taxon>
        <taxon>Gunneridae</taxon>
        <taxon>Pentapetalae</taxon>
        <taxon>asterids</taxon>
        <taxon>lamiids</taxon>
        <taxon>Lamiales</taxon>
        <taxon>Scrophulariaceae</taxon>
        <taxon>Buddlejeae</taxon>
        <taxon>Buddleja</taxon>
    </lineage>
</organism>
<evidence type="ECO:0000256" key="2">
    <source>
        <dbReference type="ARBA" id="ARBA00022670"/>
    </source>
</evidence>
<dbReference type="PANTHER" id="PTHR46915:SF6">
    <property type="entry name" value="CYSTEINE PROTEINASES SUPERFAMILY PROTEIN"/>
    <property type="match status" value="1"/>
</dbReference>
<keyword evidence="4" id="KW-0788">Thiol protease</keyword>
<dbReference type="GO" id="GO:0016926">
    <property type="term" value="P:protein desumoylation"/>
    <property type="evidence" value="ECO:0007669"/>
    <property type="project" value="UniProtKB-ARBA"/>
</dbReference>
<accession>A0AAV6Y114</accession>
<sequence>MCLDMMFTNQECRFIRSHWCLLIFCHLGGSINSETKAPCMLLLDSLHAMGPLRLEPLIRRFVSDIYDTEDRVEDKYLIQEIPLLVPKVPQQRNGHECGVFVLYYANLFLESAPENFSVTKAEGFPYFMNEDWFTEEELEEFYEKLESIGTESSDSEESVSSECSSNSDDICRIIRI</sequence>
<evidence type="ECO:0000313" key="8">
    <source>
        <dbReference type="Proteomes" id="UP000826271"/>
    </source>
</evidence>
<dbReference type="Proteomes" id="UP000826271">
    <property type="component" value="Unassembled WGS sequence"/>
</dbReference>
<comment type="caution">
    <text evidence="7">The sequence shown here is derived from an EMBL/GenBank/DDBJ whole genome shotgun (WGS) entry which is preliminary data.</text>
</comment>
<evidence type="ECO:0000259" key="6">
    <source>
        <dbReference type="PROSITE" id="PS50600"/>
    </source>
</evidence>
<feature type="region of interest" description="Disordered" evidence="5">
    <location>
        <begin position="146"/>
        <end position="167"/>
    </location>
</feature>
<reference evidence="7" key="1">
    <citation type="submission" date="2019-10" db="EMBL/GenBank/DDBJ databases">
        <authorList>
            <person name="Zhang R."/>
            <person name="Pan Y."/>
            <person name="Wang J."/>
            <person name="Ma R."/>
            <person name="Yu S."/>
        </authorList>
    </citation>
    <scope>NUCLEOTIDE SEQUENCE</scope>
    <source>
        <strain evidence="7">LA-IB0</strain>
        <tissue evidence="7">Leaf</tissue>
    </source>
</reference>
<protein>
    <recommendedName>
        <fullName evidence="6">Ubiquitin-like protease family profile domain-containing protein</fullName>
    </recommendedName>
</protein>
<evidence type="ECO:0000256" key="4">
    <source>
        <dbReference type="ARBA" id="ARBA00022807"/>
    </source>
</evidence>
<dbReference type="AlphaFoldDB" id="A0AAV6Y114"/>
<keyword evidence="2" id="KW-0645">Protease</keyword>
<dbReference type="EMBL" id="WHWC01000002">
    <property type="protein sequence ID" value="KAG8388911.1"/>
    <property type="molecule type" value="Genomic_DNA"/>
</dbReference>